<name>C9RCY6_AMMDK</name>
<dbReference type="GO" id="GO:0003676">
    <property type="term" value="F:nucleic acid binding"/>
    <property type="evidence" value="ECO:0007669"/>
    <property type="project" value="InterPro"/>
</dbReference>
<dbReference type="OrthoDB" id="9797116at2"/>
<dbReference type="Pfam" id="PF09002">
    <property type="entry name" value="Card1_endonuc"/>
    <property type="match status" value="1"/>
</dbReference>
<dbReference type="Proteomes" id="UP000002620">
    <property type="component" value="Chromosome"/>
</dbReference>
<dbReference type="Gene3D" id="3.40.50.10770">
    <property type="entry name" value="Hypothetical protein VC1899 like domain (Restriction endonuclease-like)"/>
    <property type="match status" value="1"/>
</dbReference>
<dbReference type="EMBL" id="CP001785">
    <property type="protein sequence ID" value="ACX52113.1"/>
    <property type="molecule type" value="Genomic_DNA"/>
</dbReference>
<dbReference type="Pfam" id="PF19810">
    <property type="entry name" value="HFX_2341_N"/>
    <property type="match status" value="1"/>
</dbReference>
<reference evidence="3 4" key="1">
    <citation type="submission" date="2009-10" db="EMBL/GenBank/DDBJ databases">
        <title>Complete sequence of chromosome of Ammonifex degensii KC4.</title>
        <authorList>
            <consortium name="US DOE Joint Genome Institute"/>
            <person name="Kerfeld C."/>
            <person name="Goodner B."/>
            <person name="Huber H."/>
            <person name="Stetter K."/>
            <person name="Lucas S."/>
            <person name="Copeland A."/>
            <person name="Lapidus A."/>
            <person name="Glavina del Rio T."/>
            <person name="Dalin E."/>
            <person name="Tice H."/>
            <person name="Bruce D."/>
            <person name="Goodwin L."/>
            <person name="Pitluck S."/>
            <person name="Saunders E."/>
            <person name="Brettin T."/>
            <person name="Detter J.C."/>
            <person name="Han C."/>
            <person name="Larimer F."/>
            <person name="Land M."/>
            <person name="Hauser L."/>
            <person name="Kyrpides N."/>
            <person name="Ovchinnikova G."/>
            <person name="Richardson P."/>
        </authorList>
    </citation>
    <scope>NUCLEOTIDE SEQUENCE [LARGE SCALE GENOMIC DNA]</scope>
    <source>
        <strain evidence="4">DSM 10501 / KC4</strain>
    </source>
</reference>
<dbReference type="Gene3D" id="3.40.1350.10">
    <property type="match status" value="1"/>
</dbReference>
<dbReference type="InterPro" id="IPR011335">
    <property type="entry name" value="Restrct_endonuc-II-like"/>
</dbReference>
<evidence type="ECO:0000313" key="3">
    <source>
        <dbReference type="EMBL" id="ACX52113.1"/>
    </source>
</evidence>
<dbReference type="AlphaFoldDB" id="C9RCY6"/>
<evidence type="ECO:0008006" key="5">
    <source>
        <dbReference type="Google" id="ProtNLM"/>
    </source>
</evidence>
<proteinExistence type="predicted"/>
<gene>
    <name evidence="3" type="ordered locus">Adeg_0978</name>
</gene>
<evidence type="ECO:0000259" key="2">
    <source>
        <dbReference type="Pfam" id="PF19810"/>
    </source>
</evidence>
<dbReference type="SUPFAM" id="SSF52980">
    <property type="entry name" value="Restriction endonuclease-like"/>
    <property type="match status" value="1"/>
</dbReference>
<accession>C9RCY6</accession>
<dbReference type="InterPro" id="IPR015093">
    <property type="entry name" value="Card1_endonucl_dom"/>
</dbReference>
<dbReference type="eggNOG" id="COG4006">
    <property type="taxonomic scope" value="Bacteria"/>
</dbReference>
<dbReference type="InterPro" id="IPR011856">
    <property type="entry name" value="tRNA_endonuc-like_dom_sf"/>
</dbReference>
<sequence>MSYAMVCLVSEERMQNIIPVFQRGLDISEVYLICSRDAEQENSPLRRALHDLQATLESEASVKVKVWDQFVDAYDPESARRVVYEAIKDARKRTSAQVLVNFTGGTKCMSVGAFLAAQDVGVPCLYVDTANLRLIRYDPGALSLESLPFDLAGRLTVPIYLRSYGKLVHLQPRQLLPAAFDFARDLYTLWPQRFSVIVSSLEKFARAISTKQTMVEAEGLNEQLVSLLLKYGAIKQSGNYWEVVPDWKPVLGGGKWLEAMVFLLLKESGHFDDIATGICVAGLENELDVVMVRHGQLAVIECKIGSLKGALPKVRAVATALGRFARSFIVTSQLSEKIPPVYKARAIHYGVRDIVTAEDLPRVAEKVIAGMRGGR</sequence>
<dbReference type="KEGG" id="adg:Adeg_0978"/>
<dbReference type="STRING" id="429009.Adeg_0978"/>
<keyword evidence="4" id="KW-1185">Reference proteome</keyword>
<evidence type="ECO:0000259" key="1">
    <source>
        <dbReference type="Pfam" id="PF09002"/>
    </source>
</evidence>
<feature type="domain" description="Card1 endonuclease" evidence="1">
    <location>
        <begin position="253"/>
        <end position="367"/>
    </location>
</feature>
<protein>
    <recommendedName>
        <fullName evidence="5">DUF1887 family protein</fullName>
    </recommendedName>
</protein>
<evidence type="ECO:0000313" key="4">
    <source>
        <dbReference type="Proteomes" id="UP000002620"/>
    </source>
</evidence>
<organism evidence="3 4">
    <name type="scientific">Ammonifex degensii (strain DSM 10501 / KC4)</name>
    <dbReference type="NCBI Taxonomy" id="429009"/>
    <lineage>
        <taxon>Bacteria</taxon>
        <taxon>Bacillati</taxon>
        <taxon>Bacillota</taxon>
        <taxon>Clostridia</taxon>
        <taxon>Thermoanaerobacterales</taxon>
        <taxon>Thermoanaerobacteraceae</taxon>
        <taxon>Ammonifex</taxon>
    </lineage>
</organism>
<dbReference type="HOGENOM" id="CLU_737018_0_0_9"/>
<dbReference type="InterPro" id="IPR046260">
    <property type="entry name" value="HFX_2341-like_N"/>
</dbReference>
<feature type="domain" description="HFX-2341-like N-terminal" evidence="2">
    <location>
        <begin position="19"/>
        <end position="127"/>
    </location>
</feature>